<evidence type="ECO:0000313" key="4">
    <source>
        <dbReference type="Proteomes" id="UP000222542"/>
    </source>
</evidence>
<dbReference type="AlphaFoldDB" id="A0A2G2ZV30"/>
<name>A0A2G2ZV30_CAPAN</name>
<keyword evidence="4" id="KW-1185">Reference proteome</keyword>
<gene>
    <name evidence="3" type="ORF">T459_07912</name>
</gene>
<dbReference type="Gene3D" id="1.20.1280.50">
    <property type="match status" value="1"/>
</dbReference>
<evidence type="ECO:0000259" key="2">
    <source>
        <dbReference type="PROSITE" id="PS50181"/>
    </source>
</evidence>
<dbReference type="SUPFAM" id="SSF81383">
    <property type="entry name" value="F-box domain"/>
    <property type="match status" value="1"/>
</dbReference>
<dbReference type="SMART" id="SM00256">
    <property type="entry name" value="FBOX"/>
    <property type="match status" value="1"/>
</dbReference>
<feature type="domain" description="F-box" evidence="2">
    <location>
        <begin position="46"/>
        <end position="92"/>
    </location>
</feature>
<dbReference type="InterPro" id="IPR001810">
    <property type="entry name" value="F-box_dom"/>
</dbReference>
<comment type="caution">
    <text evidence="3">The sequence shown here is derived from an EMBL/GenBank/DDBJ whole genome shotgun (WGS) entry which is preliminary data.</text>
</comment>
<dbReference type="Proteomes" id="UP000222542">
    <property type="component" value="Unassembled WGS sequence"/>
</dbReference>
<organism evidence="3 4">
    <name type="scientific">Capsicum annuum</name>
    <name type="common">Capsicum pepper</name>
    <dbReference type="NCBI Taxonomy" id="4072"/>
    <lineage>
        <taxon>Eukaryota</taxon>
        <taxon>Viridiplantae</taxon>
        <taxon>Streptophyta</taxon>
        <taxon>Embryophyta</taxon>
        <taxon>Tracheophyta</taxon>
        <taxon>Spermatophyta</taxon>
        <taxon>Magnoliopsida</taxon>
        <taxon>eudicotyledons</taxon>
        <taxon>Gunneridae</taxon>
        <taxon>Pentapetalae</taxon>
        <taxon>asterids</taxon>
        <taxon>lamiids</taxon>
        <taxon>Solanales</taxon>
        <taxon>Solanaceae</taxon>
        <taxon>Solanoideae</taxon>
        <taxon>Capsiceae</taxon>
        <taxon>Capsicum</taxon>
    </lineage>
</organism>
<protein>
    <recommendedName>
        <fullName evidence="2">F-box domain-containing protein</fullName>
    </recommendedName>
</protein>
<dbReference type="Pfam" id="PF00646">
    <property type="entry name" value="F-box"/>
    <property type="match status" value="1"/>
</dbReference>
<sequence length="277" mass="31719">MSVATNMGCGAVDEAALPLTRGQEFDPDSKETTGQRDEDLLQHPKWNKPTNLPEEVITEILLKLSVKSLLKFRSVCKSWLSLISSREFVKSHLLLSATNKDYTHHGVIFGFACDEFQVDYKSVGITCYGTGQGPRSYVEVKKYSLKSDSWRCIDDCQEVEQSCYFKRCGCLKLGVFEGDRSVFCNYEWTHVDIWAMKEYGVRESWTKMFTIKSPDCTFDHIYPPPILQSIEGEVLLRFGSRFTKYNLKDDSTKFLGVNKLDPWGEVEIYVKSLVCPF</sequence>
<dbReference type="Gramene" id="PHT85806">
    <property type="protein sequence ID" value="PHT85806"/>
    <property type="gene ID" value="T459_07912"/>
</dbReference>
<dbReference type="OMA" id="GEHITRK"/>
<proteinExistence type="predicted"/>
<reference evidence="3 4" key="2">
    <citation type="journal article" date="2017" name="Genome Biol.">
        <title>New reference genome sequences of hot pepper reveal the massive evolution of plant disease-resistance genes by retroduplication.</title>
        <authorList>
            <person name="Kim S."/>
            <person name="Park J."/>
            <person name="Yeom S.I."/>
            <person name="Kim Y.M."/>
            <person name="Seo E."/>
            <person name="Kim K.T."/>
            <person name="Kim M.S."/>
            <person name="Lee J.M."/>
            <person name="Cheong K."/>
            <person name="Shin H.S."/>
            <person name="Kim S.B."/>
            <person name="Han K."/>
            <person name="Lee J."/>
            <person name="Park M."/>
            <person name="Lee H.A."/>
            <person name="Lee H.Y."/>
            <person name="Lee Y."/>
            <person name="Oh S."/>
            <person name="Lee J.H."/>
            <person name="Choi E."/>
            <person name="Choi E."/>
            <person name="Lee S.E."/>
            <person name="Jeon J."/>
            <person name="Kim H."/>
            <person name="Choi G."/>
            <person name="Song H."/>
            <person name="Lee J."/>
            <person name="Lee S.C."/>
            <person name="Kwon J.K."/>
            <person name="Lee H.Y."/>
            <person name="Koo N."/>
            <person name="Hong Y."/>
            <person name="Kim R.W."/>
            <person name="Kang W.H."/>
            <person name="Huh J.H."/>
            <person name="Kang B.C."/>
            <person name="Yang T.J."/>
            <person name="Lee Y.H."/>
            <person name="Bennetzen J.L."/>
            <person name="Choi D."/>
        </authorList>
    </citation>
    <scope>NUCLEOTIDE SEQUENCE [LARGE SCALE GENOMIC DNA]</scope>
    <source>
        <strain evidence="4">cv. CM334</strain>
    </source>
</reference>
<dbReference type="InterPro" id="IPR036047">
    <property type="entry name" value="F-box-like_dom_sf"/>
</dbReference>
<dbReference type="EMBL" id="AYRZ02000003">
    <property type="protein sequence ID" value="PHT85806.1"/>
    <property type="molecule type" value="Genomic_DNA"/>
</dbReference>
<evidence type="ECO:0000313" key="3">
    <source>
        <dbReference type="EMBL" id="PHT85806.1"/>
    </source>
</evidence>
<accession>A0A2G2ZV30</accession>
<reference evidence="3 4" key="1">
    <citation type="journal article" date="2014" name="Nat. Genet.">
        <title>Genome sequence of the hot pepper provides insights into the evolution of pungency in Capsicum species.</title>
        <authorList>
            <person name="Kim S."/>
            <person name="Park M."/>
            <person name="Yeom S.I."/>
            <person name="Kim Y.M."/>
            <person name="Lee J.M."/>
            <person name="Lee H.A."/>
            <person name="Seo E."/>
            <person name="Choi J."/>
            <person name="Cheong K."/>
            <person name="Kim K.T."/>
            <person name="Jung K."/>
            <person name="Lee G.W."/>
            <person name="Oh S.K."/>
            <person name="Bae C."/>
            <person name="Kim S.B."/>
            <person name="Lee H.Y."/>
            <person name="Kim S.Y."/>
            <person name="Kim M.S."/>
            <person name="Kang B.C."/>
            <person name="Jo Y.D."/>
            <person name="Yang H.B."/>
            <person name="Jeong H.J."/>
            <person name="Kang W.H."/>
            <person name="Kwon J.K."/>
            <person name="Shin C."/>
            <person name="Lim J.Y."/>
            <person name="Park J.H."/>
            <person name="Huh J.H."/>
            <person name="Kim J.S."/>
            <person name="Kim B.D."/>
            <person name="Cohen O."/>
            <person name="Paran I."/>
            <person name="Suh M.C."/>
            <person name="Lee S.B."/>
            <person name="Kim Y.K."/>
            <person name="Shin Y."/>
            <person name="Noh S.J."/>
            <person name="Park J."/>
            <person name="Seo Y.S."/>
            <person name="Kwon S.Y."/>
            <person name="Kim H.A."/>
            <person name="Park J.M."/>
            <person name="Kim H.J."/>
            <person name="Choi S.B."/>
            <person name="Bosland P.W."/>
            <person name="Reeves G."/>
            <person name="Jo S.H."/>
            <person name="Lee B.W."/>
            <person name="Cho H.T."/>
            <person name="Choi H.S."/>
            <person name="Lee M.S."/>
            <person name="Yu Y."/>
            <person name="Do Choi Y."/>
            <person name="Park B.S."/>
            <person name="van Deynze A."/>
            <person name="Ashrafi H."/>
            <person name="Hill T."/>
            <person name="Kim W.T."/>
            <person name="Pai H.S."/>
            <person name="Ahn H.K."/>
            <person name="Yeam I."/>
            <person name="Giovannoni J.J."/>
            <person name="Rose J.K."/>
            <person name="Sorensen I."/>
            <person name="Lee S.J."/>
            <person name="Kim R.W."/>
            <person name="Choi I.Y."/>
            <person name="Choi B.S."/>
            <person name="Lim J.S."/>
            <person name="Lee Y.H."/>
            <person name="Choi D."/>
        </authorList>
    </citation>
    <scope>NUCLEOTIDE SEQUENCE [LARGE SCALE GENOMIC DNA]</scope>
    <source>
        <strain evidence="4">cv. CM334</strain>
    </source>
</reference>
<feature type="compositionally biased region" description="Basic and acidic residues" evidence="1">
    <location>
        <begin position="23"/>
        <end position="42"/>
    </location>
</feature>
<evidence type="ECO:0000256" key="1">
    <source>
        <dbReference type="SAM" id="MobiDB-lite"/>
    </source>
</evidence>
<feature type="region of interest" description="Disordered" evidence="1">
    <location>
        <begin position="22"/>
        <end position="47"/>
    </location>
</feature>
<dbReference type="PANTHER" id="PTHR31672">
    <property type="entry name" value="BNACNNG10540D PROTEIN"/>
    <property type="match status" value="1"/>
</dbReference>
<dbReference type="InterPro" id="IPR050796">
    <property type="entry name" value="SCF_F-box_component"/>
</dbReference>
<dbReference type="PANTHER" id="PTHR31672:SF13">
    <property type="entry name" value="F-BOX PROTEIN CPR30-LIKE"/>
    <property type="match status" value="1"/>
</dbReference>
<dbReference type="PROSITE" id="PS50181">
    <property type="entry name" value="FBOX"/>
    <property type="match status" value="1"/>
</dbReference>